<reference evidence="1" key="1">
    <citation type="journal article" date="2013" name="Nat. Commun.">
        <title>Whole-genome sequencing of Oryza brachyantha reveals mechanisms underlying Oryza genome evolution.</title>
        <authorList>
            <person name="Chen J."/>
            <person name="Huang Q."/>
            <person name="Gao D."/>
            <person name="Wang J."/>
            <person name="Lang Y."/>
            <person name="Liu T."/>
            <person name="Li B."/>
            <person name="Bai Z."/>
            <person name="Luis Goicoechea J."/>
            <person name="Liang C."/>
            <person name="Chen C."/>
            <person name="Zhang W."/>
            <person name="Sun S."/>
            <person name="Liao Y."/>
            <person name="Zhang X."/>
            <person name="Yang L."/>
            <person name="Song C."/>
            <person name="Wang M."/>
            <person name="Shi J."/>
            <person name="Liu G."/>
            <person name="Liu J."/>
            <person name="Zhou H."/>
            <person name="Zhou W."/>
            <person name="Yu Q."/>
            <person name="An N."/>
            <person name="Chen Y."/>
            <person name="Cai Q."/>
            <person name="Wang B."/>
            <person name="Liu B."/>
            <person name="Min J."/>
            <person name="Huang Y."/>
            <person name="Wu H."/>
            <person name="Li Z."/>
            <person name="Zhang Y."/>
            <person name="Yin Y."/>
            <person name="Song W."/>
            <person name="Jiang J."/>
            <person name="Jackson S.A."/>
            <person name="Wing R.A."/>
            <person name="Wang J."/>
            <person name="Chen M."/>
        </authorList>
    </citation>
    <scope>NUCLEOTIDE SEQUENCE [LARGE SCALE GENOMIC DNA]</scope>
    <source>
        <strain evidence="1">cv. IRGC 101232</strain>
    </source>
</reference>
<name>J3MG54_ORYBR</name>
<reference evidence="1" key="2">
    <citation type="submission" date="2013-04" db="UniProtKB">
        <authorList>
            <consortium name="EnsemblPlants"/>
        </authorList>
    </citation>
    <scope>IDENTIFICATION</scope>
</reference>
<organism evidence="1">
    <name type="scientific">Oryza brachyantha</name>
    <name type="common">malo sina</name>
    <dbReference type="NCBI Taxonomy" id="4533"/>
    <lineage>
        <taxon>Eukaryota</taxon>
        <taxon>Viridiplantae</taxon>
        <taxon>Streptophyta</taxon>
        <taxon>Embryophyta</taxon>
        <taxon>Tracheophyta</taxon>
        <taxon>Spermatophyta</taxon>
        <taxon>Magnoliopsida</taxon>
        <taxon>Liliopsida</taxon>
        <taxon>Poales</taxon>
        <taxon>Poaceae</taxon>
        <taxon>BOP clade</taxon>
        <taxon>Oryzoideae</taxon>
        <taxon>Oryzeae</taxon>
        <taxon>Oryzinae</taxon>
        <taxon>Oryza</taxon>
    </lineage>
</organism>
<evidence type="ECO:0000313" key="1">
    <source>
        <dbReference type="EnsemblPlants" id="OB06G29980.1"/>
    </source>
</evidence>
<dbReference type="HOGENOM" id="CLU_2088563_0_0_1"/>
<dbReference type="Gramene" id="OB06G29980.1">
    <property type="protein sequence ID" value="OB06G29980.1"/>
    <property type="gene ID" value="OB06G29980"/>
</dbReference>
<accession>J3MG54</accession>
<keyword evidence="2" id="KW-1185">Reference proteome</keyword>
<sequence>MWQVCVQGGNQMLQKEELPRSSQCNSTKLLYLSTKPTVPHYHWVHLEQSKFWSCLNFPLLYLNGEVHSIVLSYKDVLLHINSVQRSMRTYTKIFVNTTTQLIVVDNKHIIQHCFLQR</sequence>
<evidence type="ECO:0000313" key="2">
    <source>
        <dbReference type="Proteomes" id="UP000006038"/>
    </source>
</evidence>
<protein>
    <submittedName>
        <fullName evidence="1">Uncharacterized protein</fullName>
    </submittedName>
</protein>
<dbReference type="AlphaFoldDB" id="J3MG54"/>
<proteinExistence type="predicted"/>
<dbReference type="EnsemblPlants" id="OB06G29980.1">
    <property type="protein sequence ID" value="OB06G29980.1"/>
    <property type="gene ID" value="OB06G29980"/>
</dbReference>
<dbReference type="Proteomes" id="UP000006038">
    <property type="component" value="Chromosome 6"/>
</dbReference>